<dbReference type="GO" id="GO:0016020">
    <property type="term" value="C:membrane"/>
    <property type="evidence" value="ECO:0007669"/>
    <property type="project" value="UniProtKB-SubCell"/>
</dbReference>
<dbReference type="OrthoDB" id="8959371at2759"/>
<evidence type="ECO:0000256" key="4">
    <source>
        <dbReference type="ARBA" id="ARBA00023136"/>
    </source>
</evidence>
<reference evidence="7" key="2">
    <citation type="submission" date="2025-08" db="UniProtKB">
        <authorList>
            <consortium name="RefSeq"/>
        </authorList>
    </citation>
    <scope>IDENTIFICATION</scope>
    <source>
        <tissue evidence="7">Blood</tissue>
    </source>
</reference>
<dbReference type="Proteomes" id="UP000221080">
    <property type="component" value="Chromosome 1"/>
</dbReference>
<feature type="transmembrane region" description="Helical" evidence="5">
    <location>
        <begin position="39"/>
        <end position="58"/>
    </location>
</feature>
<keyword evidence="2 5" id="KW-0812">Transmembrane</keyword>
<evidence type="ECO:0000313" key="7">
    <source>
        <dbReference type="RefSeq" id="XP_053531470.1"/>
    </source>
</evidence>
<dbReference type="KEGG" id="ipu:128629105"/>
<proteinExistence type="predicted"/>
<dbReference type="Pfam" id="PF11057">
    <property type="entry name" value="Cortexin"/>
    <property type="match status" value="1"/>
</dbReference>
<sequence length="82" mass="9349">MAQSHFSNRFSSYSKVLKADRSNMDVPLSESRLDVDVDLGFALFFFFLLCVFLLISIVRCSQIVLDPYSAISISIYQEEQDA</sequence>
<name>A0A9F7QRK9_ICTPU</name>
<comment type="subcellular location">
    <subcellularLocation>
        <location evidence="1">Membrane</location>
        <topology evidence="1">Single-pass membrane protein</topology>
    </subcellularLocation>
</comment>
<organism evidence="6 7">
    <name type="scientific">Ictalurus punctatus</name>
    <name type="common">Channel catfish</name>
    <name type="synonym">Silurus punctatus</name>
    <dbReference type="NCBI Taxonomy" id="7998"/>
    <lineage>
        <taxon>Eukaryota</taxon>
        <taxon>Metazoa</taxon>
        <taxon>Chordata</taxon>
        <taxon>Craniata</taxon>
        <taxon>Vertebrata</taxon>
        <taxon>Euteleostomi</taxon>
        <taxon>Actinopterygii</taxon>
        <taxon>Neopterygii</taxon>
        <taxon>Teleostei</taxon>
        <taxon>Ostariophysi</taxon>
        <taxon>Siluriformes</taxon>
        <taxon>Ictaluridae</taxon>
        <taxon>Ictalurus</taxon>
    </lineage>
</organism>
<evidence type="ECO:0000313" key="6">
    <source>
        <dbReference type="Proteomes" id="UP000221080"/>
    </source>
</evidence>
<dbReference type="InterPro" id="IPR020066">
    <property type="entry name" value="Cortexin"/>
</dbReference>
<keyword evidence="6" id="KW-1185">Reference proteome</keyword>
<evidence type="ECO:0000256" key="5">
    <source>
        <dbReference type="SAM" id="Phobius"/>
    </source>
</evidence>
<keyword evidence="4 5" id="KW-0472">Membrane</keyword>
<dbReference type="AlphaFoldDB" id="A0A9F7QRK9"/>
<dbReference type="GeneID" id="128629105"/>
<reference evidence="6" key="1">
    <citation type="journal article" date="2016" name="Nat. Commun.">
        <title>The channel catfish genome sequence provides insights into the evolution of scale formation in teleosts.</title>
        <authorList>
            <person name="Liu Z."/>
            <person name="Liu S."/>
            <person name="Yao J."/>
            <person name="Bao L."/>
            <person name="Zhang J."/>
            <person name="Li Y."/>
            <person name="Jiang C."/>
            <person name="Sun L."/>
            <person name="Wang R."/>
            <person name="Zhang Y."/>
            <person name="Zhou T."/>
            <person name="Zeng Q."/>
            <person name="Fu Q."/>
            <person name="Gao S."/>
            <person name="Li N."/>
            <person name="Koren S."/>
            <person name="Jiang Y."/>
            <person name="Zimin A."/>
            <person name="Xu P."/>
            <person name="Phillippy A.M."/>
            <person name="Geng X."/>
            <person name="Song L."/>
            <person name="Sun F."/>
            <person name="Li C."/>
            <person name="Wang X."/>
            <person name="Chen A."/>
            <person name="Jin Y."/>
            <person name="Yuan Z."/>
            <person name="Yang Y."/>
            <person name="Tan S."/>
            <person name="Peatman E."/>
            <person name="Lu J."/>
            <person name="Qin Z."/>
            <person name="Dunham R."/>
            <person name="Li Z."/>
            <person name="Sonstegard T."/>
            <person name="Feng J."/>
            <person name="Danzmann R.G."/>
            <person name="Schroeder S."/>
            <person name="Scheffler B."/>
            <person name="Duke M.V."/>
            <person name="Ballard L."/>
            <person name="Kucuktas H."/>
            <person name="Kaltenboeck L."/>
            <person name="Liu H."/>
            <person name="Armbruster J."/>
            <person name="Xie Y."/>
            <person name="Kirby M.L."/>
            <person name="Tian Y."/>
            <person name="Flanagan M.E."/>
            <person name="Mu W."/>
            <person name="Waldbieser G.C."/>
        </authorList>
    </citation>
    <scope>NUCLEOTIDE SEQUENCE [LARGE SCALE GENOMIC DNA]</scope>
    <source>
        <strain evidence="6">SDA103</strain>
    </source>
</reference>
<gene>
    <name evidence="7" type="primary">LOC128629105</name>
</gene>
<protein>
    <submittedName>
        <fullName evidence="7">Cortexin domain-containing 1 protein</fullName>
    </submittedName>
</protein>
<accession>A0A9F7QRK9</accession>
<dbReference type="RefSeq" id="XP_053531470.1">
    <property type="nucleotide sequence ID" value="XM_053675495.1"/>
</dbReference>
<evidence type="ECO:0000256" key="1">
    <source>
        <dbReference type="ARBA" id="ARBA00004167"/>
    </source>
</evidence>
<evidence type="ECO:0000256" key="2">
    <source>
        <dbReference type="ARBA" id="ARBA00022692"/>
    </source>
</evidence>
<keyword evidence="3 5" id="KW-1133">Transmembrane helix</keyword>
<evidence type="ECO:0000256" key="3">
    <source>
        <dbReference type="ARBA" id="ARBA00022989"/>
    </source>
</evidence>